<feature type="chain" id="PRO_5043129859" description="Surface antigen domain-containing protein" evidence="1">
    <location>
        <begin position="22"/>
        <end position="121"/>
    </location>
</feature>
<evidence type="ECO:0000313" key="5">
    <source>
        <dbReference type="Proteomes" id="UP000051494"/>
    </source>
</evidence>
<protein>
    <recommendedName>
        <fullName evidence="2">Surface antigen domain-containing protein</fullName>
    </recommendedName>
</protein>
<reference evidence="3" key="1">
    <citation type="submission" date="2015-09" db="EMBL/GenBank/DDBJ databases">
        <title>Draft Genome Sequences of Two Novel Amoeba-resistant Intranuclear Bacteria, Candidatus Berkiella cookevillensis and Candidatus Berkiella aquae.</title>
        <authorList>
            <person name="Mehari Y.T."/>
            <person name="Arivett B.A."/>
            <person name="Farone A.L."/>
            <person name="Gunderson J.H."/>
            <person name="Farone M.B."/>
        </authorList>
    </citation>
    <scope>NUCLEOTIDE SEQUENCE [LARGE SCALE GENOMIC DNA]</scope>
    <source>
        <strain evidence="3">CC99</strain>
    </source>
</reference>
<organism evidence="3">
    <name type="scientific">Candidatus Berkiella cookevillensis</name>
    <dbReference type="NCBI Taxonomy" id="437022"/>
    <lineage>
        <taxon>Bacteria</taxon>
        <taxon>Pseudomonadati</taxon>
        <taxon>Pseudomonadota</taxon>
        <taxon>Gammaproteobacteria</taxon>
        <taxon>Candidatus Berkiellales</taxon>
        <taxon>Candidatus Berkiellaceae</taxon>
        <taxon>Candidatus Berkiella</taxon>
    </lineage>
</organism>
<comment type="caution">
    <text evidence="3">The sequence shown here is derived from an EMBL/GenBank/DDBJ whole genome shotgun (WGS) entry which is preliminary data.</text>
</comment>
<feature type="domain" description="Surface antigen" evidence="2">
    <location>
        <begin position="33"/>
        <end position="111"/>
    </location>
</feature>
<sequence>MKTQNITFLLLMGLYFNSANAAWNDYLPQPLVRSDLDMMKNISRHELPQKSIGEEIPWDNKETGLSGTVKLIRVFKINNHACHEVEHNIHFKNGEAVRFAATLCKDNDDKIEMMPFTFPNK</sequence>
<gene>
    <name evidence="3" type="ORF">CC99x_00128</name>
    <name evidence="4" type="ORF">CC99x_006275</name>
</gene>
<dbReference type="InterPro" id="IPR032635">
    <property type="entry name" value="Anti_2"/>
</dbReference>
<feature type="signal peptide" evidence="1">
    <location>
        <begin position="1"/>
        <end position="21"/>
    </location>
</feature>
<evidence type="ECO:0000313" key="4">
    <source>
        <dbReference type="EMBL" id="MCS5708512.1"/>
    </source>
</evidence>
<proteinExistence type="predicted"/>
<keyword evidence="1" id="KW-0732">Signal</keyword>
<dbReference type="Proteomes" id="UP000051494">
    <property type="component" value="Unassembled WGS sequence"/>
</dbReference>
<reference evidence="4" key="3">
    <citation type="submission" date="2021-06" db="EMBL/GenBank/DDBJ databases">
        <title>Genomic Description and Analysis of Intracellular Bacteria, Candidatus Berkiella cookevillensis and Candidatus Berkiella aquae.</title>
        <authorList>
            <person name="Kidane D.T."/>
            <person name="Mehari Y.T."/>
            <person name="Rice F.C."/>
            <person name="Arivett B.A."/>
            <person name="Farone A.L."/>
            <person name="Berk S.G."/>
            <person name="Farone M.B."/>
        </authorList>
    </citation>
    <scope>NUCLEOTIDE SEQUENCE</scope>
    <source>
        <strain evidence="4">CC99</strain>
    </source>
</reference>
<dbReference type="OrthoDB" id="5402098at2"/>
<dbReference type="AlphaFoldDB" id="A0A0Q9YUW4"/>
<name>A0A0Q9YUW4_9GAMM</name>
<evidence type="ECO:0000256" key="1">
    <source>
        <dbReference type="SAM" id="SignalP"/>
    </source>
</evidence>
<reference evidence="4" key="2">
    <citation type="journal article" date="2016" name="Genome Announc.">
        <title>Draft Genome Sequences of Two Novel Amoeba-Resistant Intranuclear Bacteria, 'Candidatus Berkiella cookevillensis' and 'Candidatus Berkiella aquae'.</title>
        <authorList>
            <person name="Mehari Y.T."/>
            <person name="Arivett B.A."/>
            <person name="Farone A.L."/>
            <person name="Gunderson J.H."/>
            <person name="Farone M.B."/>
        </authorList>
    </citation>
    <scope>NUCLEOTIDE SEQUENCE</scope>
    <source>
        <strain evidence="4">CC99</strain>
    </source>
</reference>
<evidence type="ECO:0000259" key="2">
    <source>
        <dbReference type="Pfam" id="PF16998"/>
    </source>
</evidence>
<evidence type="ECO:0000313" key="3">
    <source>
        <dbReference type="EMBL" id="KRG19907.1"/>
    </source>
</evidence>
<keyword evidence="5" id="KW-1185">Reference proteome</keyword>
<accession>A0A0Q9YUW4</accession>
<dbReference type="STRING" id="437022.CC99x_00128"/>
<dbReference type="Pfam" id="PF16998">
    <property type="entry name" value="17kDa_Anti_2"/>
    <property type="match status" value="1"/>
</dbReference>
<dbReference type="EMBL" id="LKHV02000001">
    <property type="protein sequence ID" value="MCS5708512.1"/>
    <property type="molecule type" value="Genomic_DNA"/>
</dbReference>
<dbReference type="EMBL" id="LKHV01000001">
    <property type="protein sequence ID" value="KRG19907.1"/>
    <property type="molecule type" value="Genomic_DNA"/>
</dbReference>
<dbReference type="RefSeq" id="WP_057622592.1">
    <property type="nucleotide sequence ID" value="NZ_LKHV02000001.1"/>
</dbReference>